<dbReference type="PANTHER" id="PTHR47959:SF13">
    <property type="entry name" value="ATP-DEPENDENT RNA HELICASE RHLE"/>
    <property type="match status" value="1"/>
</dbReference>
<evidence type="ECO:0000256" key="5">
    <source>
        <dbReference type="ARBA" id="ARBA00038437"/>
    </source>
</evidence>
<dbReference type="GO" id="GO:0003724">
    <property type="term" value="F:RNA helicase activity"/>
    <property type="evidence" value="ECO:0007669"/>
    <property type="project" value="InterPro"/>
</dbReference>
<dbReference type="InterPro" id="IPR011545">
    <property type="entry name" value="DEAD/DEAH_box_helicase_dom"/>
</dbReference>
<gene>
    <name evidence="12" type="ORF">LEP1GSC060_2364</name>
</gene>
<dbReference type="STRING" id="1218598.LEP1GSC060_2364"/>
<evidence type="ECO:0000256" key="8">
    <source>
        <dbReference type="SAM" id="MobiDB-lite"/>
    </source>
</evidence>
<feature type="short sequence motif" description="Q motif" evidence="6">
    <location>
        <begin position="1"/>
        <end position="29"/>
    </location>
</feature>
<dbReference type="Gene3D" id="3.40.50.300">
    <property type="entry name" value="P-loop containing nucleotide triphosphate hydrolases"/>
    <property type="match status" value="2"/>
</dbReference>
<dbReference type="InterPro" id="IPR044742">
    <property type="entry name" value="DEAD/DEAH_RhlB"/>
</dbReference>
<dbReference type="GO" id="GO:0005829">
    <property type="term" value="C:cytosol"/>
    <property type="evidence" value="ECO:0007669"/>
    <property type="project" value="TreeGrafter"/>
</dbReference>
<evidence type="ECO:0000256" key="7">
    <source>
        <dbReference type="RuleBase" id="RU000492"/>
    </source>
</evidence>
<evidence type="ECO:0000256" key="4">
    <source>
        <dbReference type="ARBA" id="ARBA00022840"/>
    </source>
</evidence>
<dbReference type="Pfam" id="PF00271">
    <property type="entry name" value="Helicase_C"/>
    <property type="match status" value="1"/>
</dbReference>
<dbReference type="InterPro" id="IPR014014">
    <property type="entry name" value="RNA_helicase_DEAD_Q_motif"/>
</dbReference>
<dbReference type="PROSITE" id="PS51195">
    <property type="entry name" value="Q_MOTIF"/>
    <property type="match status" value="1"/>
</dbReference>
<dbReference type="SMART" id="SM00490">
    <property type="entry name" value="HELICc"/>
    <property type="match status" value="1"/>
</dbReference>
<keyword evidence="3 7" id="KW-0347">Helicase</keyword>
<dbReference type="Proteomes" id="UP000012313">
    <property type="component" value="Unassembled WGS sequence"/>
</dbReference>
<keyword evidence="4 7" id="KW-0067">ATP-binding</keyword>
<dbReference type="PROSITE" id="PS51194">
    <property type="entry name" value="HELICASE_CTER"/>
    <property type="match status" value="1"/>
</dbReference>
<dbReference type="GO" id="GO:0003676">
    <property type="term" value="F:nucleic acid binding"/>
    <property type="evidence" value="ECO:0007669"/>
    <property type="project" value="InterPro"/>
</dbReference>
<feature type="compositionally biased region" description="Basic residues" evidence="8">
    <location>
        <begin position="414"/>
        <end position="429"/>
    </location>
</feature>
<name>N1WGW1_9LEPT</name>
<feature type="domain" description="DEAD-box RNA helicase Q" evidence="11">
    <location>
        <begin position="1"/>
        <end position="29"/>
    </location>
</feature>
<evidence type="ECO:0000259" key="9">
    <source>
        <dbReference type="PROSITE" id="PS51192"/>
    </source>
</evidence>
<dbReference type="PANTHER" id="PTHR47959">
    <property type="entry name" value="ATP-DEPENDENT RNA HELICASE RHLE-RELATED"/>
    <property type="match status" value="1"/>
</dbReference>
<dbReference type="RefSeq" id="WP_002995323.1">
    <property type="nucleotide sequence ID" value="NZ_AOHC02000012.1"/>
</dbReference>
<dbReference type="GO" id="GO:0005524">
    <property type="term" value="F:ATP binding"/>
    <property type="evidence" value="ECO:0007669"/>
    <property type="project" value="UniProtKB-KW"/>
</dbReference>
<sequence>MKFEELSIHPKLLSAIQEIGYTELTPIQEKSIPHGLEGKDITGLAQTGTGKTVAFLIPVVHTILTKEIRGVSALVLAPTRELTMQISDEAKKLLKHSDGIRAVPIIGGTDYKSQNKDLEGLNGIIVATPGRLIDMIKSGSIDISNVEFFVLDEADRMLDMGFIQDIRWLLHKCKNRKQTLLFSATLSVEVMRLAYRFLNEPVEIQINPEKIITERIDQKIVHLGREEKIPYMTNLIVNSKDEGQGIIFTNYKANIPKIVHTLRKYSIPVTGISSELDQKKRLRLLRDFKSGKYRYMVATDVASRGIDVENIDIVYNYDLPQDTENYVHRIGRTARAGRKGKAVGFCSESDYVELEKIEKYLKQKIEVLEVEEEYIQFPAGEFQAFVGGDSYDREKETHFKQNGRRPHDRGDRAPHKHDRDRRGDKRHTSHTPARDSQRRDGHKKKPAAAIQEAEFFLQKADSVLSTEPKKNKSENKNQHKFPGNKDKQRRSHADGQEQQRNPQNNRNQQNDRNDRNQNRNQQNRDRNRQQQQNSNYDKSKRNLFDINDTGKENTKKKKGSIWQKIKSIFGG</sequence>
<dbReference type="CDD" id="cd18787">
    <property type="entry name" value="SF2_C_DEAD"/>
    <property type="match status" value="1"/>
</dbReference>
<accession>N1WGW1</accession>
<feature type="domain" description="Helicase ATP-binding" evidence="9">
    <location>
        <begin position="32"/>
        <end position="204"/>
    </location>
</feature>
<reference evidence="12" key="1">
    <citation type="submission" date="2013-03" db="EMBL/GenBank/DDBJ databases">
        <authorList>
            <person name="Harkins D.M."/>
            <person name="Durkin A.S."/>
            <person name="Brinkac L.M."/>
            <person name="Haft D.H."/>
            <person name="Selengut J.D."/>
            <person name="Sanka R."/>
            <person name="DePew J."/>
            <person name="Purushe J."/>
            <person name="Hartskeerl R.A."/>
            <person name="Ahmed A."/>
            <person name="van der Linden H."/>
            <person name="Goris M.G.A."/>
            <person name="Vinetz J.M."/>
            <person name="Sutton G.G."/>
            <person name="Nierman W.C."/>
            <person name="Fouts D.E."/>
        </authorList>
    </citation>
    <scope>NUCLEOTIDE SEQUENCE [LARGE SCALE GENOMIC DNA]</scope>
    <source>
        <strain evidence="12">ICFT</strain>
    </source>
</reference>
<evidence type="ECO:0000313" key="12">
    <source>
        <dbReference type="EMBL" id="EMY79476.1"/>
    </source>
</evidence>
<dbReference type="AlphaFoldDB" id="N1WGW1"/>
<evidence type="ECO:0000256" key="2">
    <source>
        <dbReference type="ARBA" id="ARBA00022801"/>
    </source>
</evidence>
<feature type="compositionally biased region" description="Basic and acidic residues" evidence="8">
    <location>
        <begin position="537"/>
        <end position="553"/>
    </location>
</feature>
<feature type="region of interest" description="Disordered" evidence="8">
    <location>
        <begin position="465"/>
        <end position="560"/>
    </location>
</feature>
<dbReference type="PROSITE" id="PS51192">
    <property type="entry name" value="HELICASE_ATP_BIND_1"/>
    <property type="match status" value="1"/>
</dbReference>
<keyword evidence="13" id="KW-1185">Reference proteome</keyword>
<feature type="compositionally biased region" description="Basic and acidic residues" evidence="8">
    <location>
        <begin position="509"/>
        <end position="528"/>
    </location>
</feature>
<dbReference type="InterPro" id="IPR000629">
    <property type="entry name" value="RNA-helicase_DEAD-box_CS"/>
</dbReference>
<feature type="domain" description="Helicase C-terminal" evidence="10">
    <location>
        <begin position="231"/>
        <end position="376"/>
    </location>
</feature>
<evidence type="ECO:0000256" key="3">
    <source>
        <dbReference type="ARBA" id="ARBA00022806"/>
    </source>
</evidence>
<comment type="similarity">
    <text evidence="5 7">Belongs to the DEAD box helicase family.</text>
</comment>
<dbReference type="Pfam" id="PF00270">
    <property type="entry name" value="DEAD"/>
    <property type="match status" value="1"/>
</dbReference>
<evidence type="ECO:0000259" key="10">
    <source>
        <dbReference type="PROSITE" id="PS51194"/>
    </source>
</evidence>
<organism evidence="12 13">
    <name type="scientific">Leptospira weilii serovar Ranarum str. ICFT</name>
    <dbReference type="NCBI Taxonomy" id="1218598"/>
    <lineage>
        <taxon>Bacteria</taxon>
        <taxon>Pseudomonadati</taxon>
        <taxon>Spirochaetota</taxon>
        <taxon>Spirochaetia</taxon>
        <taxon>Leptospirales</taxon>
        <taxon>Leptospiraceae</taxon>
        <taxon>Leptospira</taxon>
    </lineage>
</organism>
<dbReference type="InterPro" id="IPR027417">
    <property type="entry name" value="P-loop_NTPase"/>
</dbReference>
<protein>
    <submittedName>
        <fullName evidence="12">DEAD/DEAH box helicase</fullName>
    </submittedName>
</protein>
<keyword evidence="2 7" id="KW-0378">Hydrolase</keyword>
<dbReference type="CDD" id="cd00268">
    <property type="entry name" value="DEADc"/>
    <property type="match status" value="1"/>
</dbReference>
<dbReference type="InterPro" id="IPR014001">
    <property type="entry name" value="Helicase_ATP-bd"/>
</dbReference>
<evidence type="ECO:0000256" key="6">
    <source>
        <dbReference type="PROSITE-ProRule" id="PRU00552"/>
    </source>
</evidence>
<dbReference type="GO" id="GO:0016787">
    <property type="term" value="F:hydrolase activity"/>
    <property type="evidence" value="ECO:0007669"/>
    <property type="project" value="UniProtKB-KW"/>
</dbReference>
<evidence type="ECO:0000259" key="11">
    <source>
        <dbReference type="PROSITE" id="PS51195"/>
    </source>
</evidence>
<feature type="compositionally biased region" description="Low complexity" evidence="8">
    <location>
        <begin position="498"/>
        <end position="508"/>
    </location>
</feature>
<evidence type="ECO:0000313" key="13">
    <source>
        <dbReference type="Proteomes" id="UP000012313"/>
    </source>
</evidence>
<feature type="region of interest" description="Disordered" evidence="8">
    <location>
        <begin position="393"/>
        <end position="447"/>
    </location>
</feature>
<dbReference type="EMBL" id="AOHC02000012">
    <property type="protein sequence ID" value="EMY79476.1"/>
    <property type="molecule type" value="Genomic_DNA"/>
</dbReference>
<keyword evidence="1 7" id="KW-0547">Nucleotide-binding</keyword>
<dbReference type="SUPFAM" id="SSF52540">
    <property type="entry name" value="P-loop containing nucleoside triphosphate hydrolases"/>
    <property type="match status" value="1"/>
</dbReference>
<proteinExistence type="inferred from homology"/>
<evidence type="ECO:0000256" key="1">
    <source>
        <dbReference type="ARBA" id="ARBA00022741"/>
    </source>
</evidence>
<dbReference type="OrthoDB" id="9805696at2"/>
<comment type="caution">
    <text evidence="12">The sequence shown here is derived from an EMBL/GenBank/DDBJ whole genome shotgun (WGS) entry which is preliminary data.</text>
</comment>
<feature type="compositionally biased region" description="Basic and acidic residues" evidence="8">
    <location>
        <begin position="467"/>
        <end position="497"/>
    </location>
</feature>
<dbReference type="InterPro" id="IPR050079">
    <property type="entry name" value="DEAD_box_RNA_helicase"/>
</dbReference>
<dbReference type="InterPro" id="IPR001650">
    <property type="entry name" value="Helicase_C-like"/>
</dbReference>
<dbReference type="SMART" id="SM00487">
    <property type="entry name" value="DEXDc"/>
    <property type="match status" value="1"/>
</dbReference>
<dbReference type="PROSITE" id="PS00039">
    <property type="entry name" value="DEAD_ATP_HELICASE"/>
    <property type="match status" value="1"/>
</dbReference>